<feature type="compositionally biased region" description="Polar residues" evidence="5">
    <location>
        <begin position="161"/>
        <end position="180"/>
    </location>
</feature>
<feature type="region of interest" description="Disordered" evidence="5">
    <location>
        <begin position="831"/>
        <end position="994"/>
    </location>
</feature>
<feature type="region of interest" description="Disordered" evidence="5">
    <location>
        <begin position="286"/>
        <end position="311"/>
    </location>
</feature>
<dbReference type="EMBL" id="GCES01105892">
    <property type="protein sequence ID" value="JAQ80430.1"/>
    <property type="molecule type" value="Transcribed_RNA"/>
</dbReference>
<evidence type="ECO:0000256" key="2">
    <source>
        <dbReference type="ARBA" id="ARBA00023125"/>
    </source>
</evidence>
<feature type="compositionally biased region" description="Basic and acidic residues" evidence="5">
    <location>
        <begin position="749"/>
        <end position="765"/>
    </location>
</feature>
<feature type="region of interest" description="Disordered" evidence="5">
    <location>
        <begin position="333"/>
        <end position="365"/>
    </location>
</feature>
<feature type="compositionally biased region" description="Polar residues" evidence="5">
    <location>
        <begin position="401"/>
        <end position="411"/>
    </location>
</feature>
<feature type="compositionally biased region" description="Low complexity" evidence="5">
    <location>
        <begin position="866"/>
        <end position="907"/>
    </location>
</feature>
<feature type="compositionally biased region" description="Polar residues" evidence="5">
    <location>
        <begin position="209"/>
        <end position="221"/>
    </location>
</feature>
<feature type="compositionally biased region" description="Basic and acidic residues" evidence="5">
    <location>
        <begin position="915"/>
        <end position="926"/>
    </location>
</feature>
<evidence type="ECO:0000313" key="6">
    <source>
        <dbReference type="EMBL" id="JAQ80430.1"/>
    </source>
</evidence>
<feature type="region of interest" description="Disordered" evidence="5">
    <location>
        <begin position="1213"/>
        <end position="1242"/>
    </location>
</feature>
<evidence type="ECO:0000313" key="8">
    <source>
        <dbReference type="Proteomes" id="UP000265000"/>
    </source>
</evidence>
<feature type="compositionally biased region" description="Basic and acidic residues" evidence="5">
    <location>
        <begin position="982"/>
        <end position="992"/>
    </location>
</feature>
<feature type="compositionally biased region" description="Basic and acidic residues" evidence="5">
    <location>
        <begin position="352"/>
        <end position="364"/>
    </location>
</feature>
<reference evidence="7" key="2">
    <citation type="submission" date="2025-05" db="UniProtKB">
        <authorList>
            <consortium name="Ensembl"/>
        </authorList>
    </citation>
    <scope>IDENTIFICATION</scope>
</reference>
<feature type="region of interest" description="Disordered" evidence="5">
    <location>
        <begin position="1477"/>
        <end position="1517"/>
    </location>
</feature>
<dbReference type="GeneTree" id="ENSGT00940000162414"/>
<feature type="region of interest" description="Disordered" evidence="5">
    <location>
        <begin position="698"/>
        <end position="803"/>
    </location>
</feature>
<evidence type="ECO:0000256" key="5">
    <source>
        <dbReference type="SAM" id="MobiDB-lite"/>
    </source>
</evidence>
<dbReference type="Proteomes" id="UP000265000">
    <property type="component" value="Unplaced"/>
</dbReference>
<dbReference type="PANTHER" id="PTHR21545">
    <property type="entry name" value="TRANSCRIPTION FACTOR MLR1/2"/>
    <property type="match status" value="1"/>
</dbReference>
<feature type="region of interest" description="Disordered" evidence="5">
    <location>
        <begin position="398"/>
        <end position="616"/>
    </location>
</feature>
<name>A0A146SJP2_FUNHE</name>
<evidence type="ECO:0000256" key="1">
    <source>
        <dbReference type="ARBA" id="ARBA00023015"/>
    </source>
</evidence>
<feature type="compositionally biased region" description="Basic residues" evidence="5">
    <location>
        <begin position="1477"/>
        <end position="1489"/>
    </location>
</feature>
<dbReference type="PANTHER" id="PTHR21545:SF10">
    <property type="entry name" value="LIGAND-DEPENDENT NUCLEAR RECEPTOR COREPRESSOR-LIKE PROTEIN"/>
    <property type="match status" value="1"/>
</dbReference>
<feature type="compositionally biased region" description="Polar residues" evidence="5">
    <location>
        <begin position="774"/>
        <end position="803"/>
    </location>
</feature>
<accession>A0A146SJP2</accession>
<feature type="compositionally biased region" description="Low complexity" evidence="5">
    <location>
        <begin position="1065"/>
        <end position="1077"/>
    </location>
</feature>
<feature type="compositionally biased region" description="Basic and acidic residues" evidence="5">
    <location>
        <begin position="437"/>
        <end position="448"/>
    </location>
</feature>
<reference evidence="6" key="1">
    <citation type="submission" date="2015-01" db="EMBL/GenBank/DDBJ databases">
        <title>EvidentialGene: Evidence-directed Construction of Complete mRNA Transcriptomes without Genomes.</title>
        <authorList>
            <person name="Gilbert D.G."/>
        </authorList>
    </citation>
    <scope>NUCLEOTIDE SEQUENCE</scope>
</reference>
<feature type="compositionally biased region" description="Basic and acidic residues" evidence="5">
    <location>
        <begin position="703"/>
        <end position="722"/>
    </location>
</feature>
<dbReference type="InterPro" id="IPR028104">
    <property type="entry name" value="DUF4553"/>
</dbReference>
<feature type="compositionally biased region" description="Basic residues" evidence="5">
    <location>
        <begin position="956"/>
        <end position="965"/>
    </location>
</feature>
<feature type="compositionally biased region" description="Polar residues" evidence="5">
    <location>
        <begin position="1138"/>
        <end position="1152"/>
    </location>
</feature>
<sequence>MAAAMQCSKCTAERKGFRRELDSWRHTLIHCVGFESILTGIYGPMLLKDLNLFVDCEPDEVDDWSAQASLSQCLFCNLPLDKLNDQVPAAASPASSPSDYSPCQTSTISESSQSAHRFLQAVFQKKDVTLDCDPKIPLLAQELMKKMIRQFAEEYMSKCQLSTPTNGVTRPSSPSSQTSDGPLDLTVNRRSEERESEPETGGVLDLSKRNPTSSATSSSNHDALGSWLPSVAEEGRIAGQRGNTSHRRSALEAVLRFLCPAHQSLIYKIFKLALQERLLPPHNHRPCTVPNRERSPSPPRLSPIPQHIGKKVDEKPPWLYHHAQEKEADLMVKNSQRSPRRRTAGLDGAAELQRRTVGHERAEQNAEETLLQDVVRRFNRKLDAITSGDKDPAIVSAAVSEEQSQRPSTSEPFPIDVPQTETGTALHTGGASDDLSEQLHRRQDEEPKSPNTRSRRQQEAQVAVPTPADAARPRKNTSAVKRKFAVLDPSCGRRNGTKAKKGRLKEENTSVPTSSMSSEPDLLKEASERKTDARAELVKNHGVNEKTPSTVSAQNDSGKEEETKAAMGTDELPTVKEEREGETGVDKRDPPISAIRHAPELQSTRGKQAPKADYVPTPAASMTPTCATQIPRLCTEGCGWRHEEATSVQHLDSGSFPVSEGQKCKSHQSAGVRKSMRNINPPQWISDYVISPPVFHGSSVETDGTRAKVDSRSPLDPQEHKGNLTFEPTPKEAGTQVKGKCQGSQKTVAIEKKSSPVNSPEKETGGNDCPAYRTRQSSTRTPPALKSLQNTLDGCSPTSPKSQYVSPIRIMFVSPVKDNEGVKYSLKSATSGFSLETEEPFDPCVESSWSGTPQKHKSESKERPVSPTKKSPSPAKASSISSPAKSPKCQASPRSAASSPKPRSRTSGDSTPSKRLFETENQRSSRESASLCETTPPKRRPGRPRKLGPQLEQKAKRPIGRPRKQKQADAVTESKSANGKSSRTDADDDVTKNLKITVVYGRSRRNKRVVSESFDQLQTHFKNACNAVCLKSDLGLSLHCSRRSSGIRKLPPEEVSPAKEPPPQSSSSIKSQGQNDSAPSRKPGRPAKIKISGISVTVTAASPRRRQIQINRETRVSPKTQPPKKAPLTESAEEDSCAGSSQRPTETSQTEVMETRNRNKCEPPNQTVALRHPQRERKPSIHLLHAVATSPSRWYKCSHALVRRSRQLLMNKASNEKRQEEQQTSAESQAVKRQPCRKERQRVTQELNKVAKISLDSIFSPRKTVRWWAASAKEHTMNQELARRIRAISETWVAADEQNKLVQTSALDTAGDSPVTSKSKISSAVRALFDCSTNEPRSCSMQQISYWFMQTTETQSLAIVKKASSRNPYELMHFPRSTSKENVRHSPQAERLHKHIKKFPRAVPISPLQHRQAQLRLRKKKRARRIRGRLFVSSLAAGVHTRGLMRWRSSLSAQFRATLFRVRRRFLTLRERERWQRWKGKKQRRRKTPRSNGPVASALQPDGSAKRPLPDSLRNGSVDQTLKLSSKAWSPEKLKECRVFLRKINSPDSESAEEEGDSCTVTLDNGSPSTDLFEGEEKGLGGAAKAVRNGRKRSSNKRTCSTNLSDPAPRSPPKGKQRAKHKQAEVAPPSEEPPPGKVLRQSRMRGLTGLRWCDFVFET</sequence>
<feature type="compositionally biased region" description="Polar residues" evidence="5">
    <location>
        <begin position="1559"/>
        <end position="1570"/>
    </location>
</feature>
<keyword evidence="4" id="KW-0539">Nucleus</keyword>
<feature type="compositionally biased region" description="Basic and acidic residues" evidence="5">
    <location>
        <begin position="573"/>
        <end position="590"/>
    </location>
</feature>
<dbReference type="GO" id="GO:0005634">
    <property type="term" value="C:nucleus"/>
    <property type="evidence" value="ECO:0007669"/>
    <property type="project" value="TreeGrafter"/>
</dbReference>
<dbReference type="Ensembl" id="ENSFHET00000004529.1">
    <property type="protein sequence ID" value="ENSFHEP00000025712.1"/>
    <property type="gene ID" value="ENSFHEG00000008086.1"/>
</dbReference>
<dbReference type="GO" id="GO:0003677">
    <property type="term" value="F:DNA binding"/>
    <property type="evidence" value="ECO:0007669"/>
    <property type="project" value="UniProtKB-KW"/>
</dbReference>
<feature type="compositionally biased region" description="Basic and acidic residues" evidence="5">
    <location>
        <begin position="521"/>
        <end position="544"/>
    </location>
</feature>
<feature type="compositionally biased region" description="Polar residues" evidence="5">
    <location>
        <begin position="546"/>
        <end position="556"/>
    </location>
</feature>
<protein>
    <submittedName>
        <fullName evidence="7">Ligand dependent nuclear receptor corepressor-like</fullName>
    </submittedName>
    <submittedName>
        <fullName evidence="6">Ligand-dependent nuclear receptor corepressor-like protein</fullName>
    </submittedName>
</protein>
<feature type="compositionally biased region" description="Basic residues" evidence="5">
    <location>
        <begin position="937"/>
        <end position="946"/>
    </location>
</feature>
<dbReference type="Pfam" id="PF15090">
    <property type="entry name" value="DUF4553"/>
    <property type="match status" value="1"/>
</dbReference>
<proteinExistence type="predicted"/>
<feature type="compositionally biased region" description="Polar residues" evidence="5">
    <location>
        <begin position="509"/>
        <end position="518"/>
    </location>
</feature>
<keyword evidence="2" id="KW-0238">DNA-binding</keyword>
<dbReference type="STRING" id="8078.ENSFHEP00000025712"/>
<evidence type="ECO:0000313" key="7">
    <source>
        <dbReference type="Ensembl" id="ENSFHEP00000025712.1"/>
    </source>
</evidence>
<feature type="region of interest" description="Disordered" evidence="5">
    <location>
        <begin position="161"/>
        <end position="225"/>
    </location>
</feature>
<organism evidence="6">
    <name type="scientific">Fundulus heteroclitus</name>
    <name type="common">Killifish</name>
    <name type="synonym">Mummichog</name>
    <dbReference type="NCBI Taxonomy" id="8078"/>
    <lineage>
        <taxon>Eukaryota</taxon>
        <taxon>Metazoa</taxon>
        <taxon>Chordata</taxon>
        <taxon>Craniata</taxon>
        <taxon>Vertebrata</taxon>
        <taxon>Euteleostomi</taxon>
        <taxon>Actinopterygii</taxon>
        <taxon>Neopterygii</taxon>
        <taxon>Teleostei</taxon>
        <taxon>Neoteleostei</taxon>
        <taxon>Acanthomorphata</taxon>
        <taxon>Ovalentaria</taxon>
        <taxon>Atherinomorphae</taxon>
        <taxon>Cyprinodontiformes</taxon>
        <taxon>Fundulidae</taxon>
        <taxon>Fundulus</taxon>
    </lineage>
</organism>
<evidence type="ECO:0000256" key="4">
    <source>
        <dbReference type="ARBA" id="ARBA00023242"/>
    </source>
</evidence>
<feature type="region of interest" description="Disordered" evidence="5">
    <location>
        <begin position="1045"/>
        <end position="1179"/>
    </location>
</feature>
<keyword evidence="1" id="KW-0805">Transcription regulation</keyword>
<keyword evidence="3" id="KW-0804">Transcription</keyword>
<dbReference type="GO" id="GO:0006357">
    <property type="term" value="P:regulation of transcription by RNA polymerase II"/>
    <property type="evidence" value="ECO:0007669"/>
    <property type="project" value="TreeGrafter"/>
</dbReference>
<keyword evidence="8" id="KW-1185">Reference proteome</keyword>
<evidence type="ECO:0000256" key="3">
    <source>
        <dbReference type="ARBA" id="ARBA00023163"/>
    </source>
</evidence>
<keyword evidence="6" id="KW-0675">Receptor</keyword>
<feature type="region of interest" description="Disordered" evidence="5">
    <location>
        <begin position="1547"/>
        <end position="1644"/>
    </location>
</feature>